<organism evidence="2 3">
    <name type="scientific">Panagrolaimus superbus</name>
    <dbReference type="NCBI Taxonomy" id="310955"/>
    <lineage>
        <taxon>Eukaryota</taxon>
        <taxon>Metazoa</taxon>
        <taxon>Ecdysozoa</taxon>
        <taxon>Nematoda</taxon>
        <taxon>Chromadorea</taxon>
        <taxon>Rhabditida</taxon>
        <taxon>Tylenchina</taxon>
        <taxon>Panagrolaimomorpha</taxon>
        <taxon>Panagrolaimoidea</taxon>
        <taxon>Panagrolaimidae</taxon>
        <taxon>Panagrolaimus</taxon>
    </lineage>
</organism>
<evidence type="ECO:0000259" key="1">
    <source>
        <dbReference type="Pfam" id="PF05699"/>
    </source>
</evidence>
<dbReference type="SUPFAM" id="SSF53098">
    <property type="entry name" value="Ribonuclease H-like"/>
    <property type="match status" value="1"/>
</dbReference>
<accession>A0A914Z2Q2</accession>
<proteinExistence type="predicted"/>
<dbReference type="InterPro" id="IPR012337">
    <property type="entry name" value="RNaseH-like_sf"/>
</dbReference>
<dbReference type="GO" id="GO:0046983">
    <property type="term" value="F:protein dimerization activity"/>
    <property type="evidence" value="ECO:0007669"/>
    <property type="project" value="InterPro"/>
</dbReference>
<dbReference type="InterPro" id="IPR008906">
    <property type="entry name" value="HATC_C_dom"/>
</dbReference>
<dbReference type="WBParaSite" id="PSU_v2.g6347.t1">
    <property type="protein sequence ID" value="PSU_v2.g6347.t1"/>
    <property type="gene ID" value="PSU_v2.g6347"/>
</dbReference>
<keyword evidence="2" id="KW-1185">Reference proteome</keyword>
<evidence type="ECO:0000313" key="2">
    <source>
        <dbReference type="Proteomes" id="UP000887577"/>
    </source>
</evidence>
<dbReference type="PANTHER" id="PTHR37432:SF1">
    <property type="entry name" value="HAT C-TERMINAL DIMERISATION DOMAIN-CONTAINING PROTEIN-RELATED"/>
    <property type="match status" value="1"/>
</dbReference>
<feature type="domain" description="HAT C-terminal dimerisation" evidence="1">
    <location>
        <begin position="232"/>
        <end position="309"/>
    </location>
</feature>
<reference evidence="3" key="1">
    <citation type="submission" date="2022-11" db="UniProtKB">
        <authorList>
            <consortium name="WormBaseParasite"/>
        </authorList>
    </citation>
    <scope>IDENTIFICATION</scope>
</reference>
<evidence type="ECO:0000313" key="3">
    <source>
        <dbReference type="WBParaSite" id="PSU_v2.g6347.t1"/>
    </source>
</evidence>
<dbReference type="AlphaFoldDB" id="A0A914Z2Q2"/>
<sequence>MFLILVRREQQNKADIQEAEALINNIHKFVNIINRKKNTTEVCGKKFRTHCDTRFLSNLHCLRDVESQLETLYNSQFTSPPFIEGNEQILFDQIYNNRRTVHTLIQIYTMFEYPVVSLQSSTLPTLHKVWPMVIDITEKLERLCETSNEIGKVLIKSTLAALERKVSKGFISEYHKIATVLNPSTRKLNGVSAIEKQRVYTAIRTRLDMPSRQNLHRPQSSMEAPDDDADELNAYLNGTYTDITSPEFDILQFWYDRRFQFQQLFKIAMKILCVPATSCSPERAFSVVKKLIPDSRSNLCAETVKKIMIGKSLKS</sequence>
<dbReference type="Proteomes" id="UP000887577">
    <property type="component" value="Unplaced"/>
</dbReference>
<dbReference type="Pfam" id="PF05699">
    <property type="entry name" value="Dimer_Tnp_hAT"/>
    <property type="match status" value="1"/>
</dbReference>
<name>A0A914Z2Q2_9BILA</name>
<protein>
    <submittedName>
        <fullName evidence="3">HAT C-terminal dimerisation domain-containing protein</fullName>
    </submittedName>
</protein>
<dbReference type="PANTHER" id="PTHR37432">
    <property type="entry name" value="PROTEIN CBG21304"/>
    <property type="match status" value="1"/>
</dbReference>